<gene>
    <name evidence="1" type="ORF">GGP41_004783</name>
</gene>
<name>A0A8H5ZEI4_COCSA</name>
<dbReference type="EMBL" id="WNKQ01000015">
    <property type="protein sequence ID" value="KAF5846769.1"/>
    <property type="molecule type" value="Genomic_DNA"/>
</dbReference>
<sequence length="82" mass="9159">MSSPSPRHFDIAASFQPLHLIYPLQPLYSNYSLAYPHSPPEHPTHSLDTCCMATPMTPTSRIAFSSYHHTSRIQSPLDAPLP</sequence>
<reference evidence="1" key="1">
    <citation type="submission" date="2019-11" db="EMBL/GenBank/DDBJ databases">
        <title>Bipolaris sorokiniana Genome sequencing.</title>
        <authorList>
            <person name="Wang H."/>
        </authorList>
    </citation>
    <scope>NUCLEOTIDE SEQUENCE</scope>
</reference>
<accession>A0A8H5ZEI4</accession>
<evidence type="ECO:0000313" key="2">
    <source>
        <dbReference type="Proteomes" id="UP000624244"/>
    </source>
</evidence>
<evidence type="ECO:0000313" key="1">
    <source>
        <dbReference type="EMBL" id="KAF5846769.1"/>
    </source>
</evidence>
<organism evidence="1 2">
    <name type="scientific">Cochliobolus sativus</name>
    <name type="common">Common root rot and spot blotch fungus</name>
    <name type="synonym">Bipolaris sorokiniana</name>
    <dbReference type="NCBI Taxonomy" id="45130"/>
    <lineage>
        <taxon>Eukaryota</taxon>
        <taxon>Fungi</taxon>
        <taxon>Dikarya</taxon>
        <taxon>Ascomycota</taxon>
        <taxon>Pezizomycotina</taxon>
        <taxon>Dothideomycetes</taxon>
        <taxon>Pleosporomycetidae</taxon>
        <taxon>Pleosporales</taxon>
        <taxon>Pleosporineae</taxon>
        <taxon>Pleosporaceae</taxon>
        <taxon>Bipolaris</taxon>
    </lineage>
</organism>
<proteinExistence type="predicted"/>
<dbReference type="Proteomes" id="UP000624244">
    <property type="component" value="Unassembled WGS sequence"/>
</dbReference>
<protein>
    <submittedName>
        <fullName evidence="1">Uncharacterized protein</fullName>
    </submittedName>
</protein>
<comment type="caution">
    <text evidence="1">The sequence shown here is derived from an EMBL/GenBank/DDBJ whole genome shotgun (WGS) entry which is preliminary data.</text>
</comment>
<dbReference type="AlphaFoldDB" id="A0A8H5ZEI4"/>